<dbReference type="AlphaFoldDB" id="A0A7J8B1X8"/>
<comment type="caution">
    <text evidence="2">The sequence shown here is derived from an EMBL/GenBank/DDBJ whole genome shotgun (WGS) entry which is preliminary data.</text>
</comment>
<feature type="chain" id="PRO_5029643382" evidence="1">
    <location>
        <begin position="30"/>
        <end position="124"/>
    </location>
</feature>
<organism evidence="2 3">
    <name type="scientific">Pipistrellus kuhlii</name>
    <name type="common">Kuhl's pipistrelle</name>
    <dbReference type="NCBI Taxonomy" id="59472"/>
    <lineage>
        <taxon>Eukaryota</taxon>
        <taxon>Metazoa</taxon>
        <taxon>Chordata</taxon>
        <taxon>Craniata</taxon>
        <taxon>Vertebrata</taxon>
        <taxon>Euteleostomi</taxon>
        <taxon>Mammalia</taxon>
        <taxon>Eutheria</taxon>
        <taxon>Laurasiatheria</taxon>
        <taxon>Chiroptera</taxon>
        <taxon>Yangochiroptera</taxon>
        <taxon>Vespertilionidae</taxon>
        <taxon>Pipistrellus</taxon>
    </lineage>
</organism>
<dbReference type="Proteomes" id="UP000558488">
    <property type="component" value="Unassembled WGS sequence"/>
</dbReference>
<evidence type="ECO:0000313" key="2">
    <source>
        <dbReference type="EMBL" id="KAF6392486.1"/>
    </source>
</evidence>
<evidence type="ECO:0000256" key="1">
    <source>
        <dbReference type="SAM" id="SignalP"/>
    </source>
</evidence>
<keyword evidence="3" id="KW-1185">Reference proteome</keyword>
<gene>
    <name evidence="2" type="ORF">mPipKuh1_007696</name>
</gene>
<proteinExistence type="predicted"/>
<accession>A0A7J8B1X8</accession>
<sequence>MQSPCSHCPAVIQWTTLSLWCHFLLYNFGYPGQHCSVIEHQPVNQKVSVQFLVRAHVDLGCRLYPQSGAFRRQPIDDSLSSLMFLSLPLPSFLKSINKIKKQNTFFKNNNNNNTHLIQPMWLSG</sequence>
<feature type="signal peptide" evidence="1">
    <location>
        <begin position="1"/>
        <end position="29"/>
    </location>
</feature>
<name>A0A7J8B1X8_PIPKU</name>
<evidence type="ECO:0000313" key="3">
    <source>
        <dbReference type="Proteomes" id="UP000558488"/>
    </source>
</evidence>
<protein>
    <submittedName>
        <fullName evidence="2">Uncharacterized protein</fullName>
    </submittedName>
</protein>
<dbReference type="EMBL" id="JACAGB010000001">
    <property type="protein sequence ID" value="KAF6392486.1"/>
    <property type="molecule type" value="Genomic_DNA"/>
</dbReference>
<keyword evidence="1" id="KW-0732">Signal</keyword>
<reference evidence="2 3" key="1">
    <citation type="journal article" date="2020" name="Nature">
        <title>Six reference-quality genomes reveal evolution of bat adaptations.</title>
        <authorList>
            <person name="Jebb D."/>
            <person name="Huang Z."/>
            <person name="Pippel M."/>
            <person name="Hughes G.M."/>
            <person name="Lavrichenko K."/>
            <person name="Devanna P."/>
            <person name="Winkler S."/>
            <person name="Jermiin L.S."/>
            <person name="Skirmuntt E.C."/>
            <person name="Katzourakis A."/>
            <person name="Burkitt-Gray L."/>
            <person name="Ray D.A."/>
            <person name="Sullivan K.A.M."/>
            <person name="Roscito J.G."/>
            <person name="Kirilenko B.M."/>
            <person name="Davalos L.M."/>
            <person name="Corthals A.P."/>
            <person name="Power M.L."/>
            <person name="Jones G."/>
            <person name="Ransome R.D."/>
            <person name="Dechmann D.K.N."/>
            <person name="Locatelli A.G."/>
            <person name="Puechmaille S.J."/>
            <person name="Fedrigo O."/>
            <person name="Jarvis E.D."/>
            <person name="Hiller M."/>
            <person name="Vernes S.C."/>
            <person name="Myers E.W."/>
            <person name="Teeling E.C."/>
        </authorList>
    </citation>
    <scope>NUCLEOTIDE SEQUENCE [LARGE SCALE GENOMIC DNA]</scope>
    <source>
        <strain evidence="2">MPipKuh1</strain>
        <tissue evidence="2">Flight muscle</tissue>
    </source>
</reference>